<evidence type="ECO:0000313" key="5">
    <source>
        <dbReference type="Proteomes" id="UP000468581"/>
    </source>
</evidence>
<keyword evidence="2" id="KW-0378">Hydrolase</keyword>
<keyword evidence="5" id="KW-1185">Reference proteome</keyword>
<comment type="similarity">
    <text evidence="1">Belongs to the esterase D family.</text>
</comment>
<dbReference type="PROSITE" id="PS50293">
    <property type="entry name" value="TPR_REGION"/>
    <property type="match status" value="1"/>
</dbReference>
<reference evidence="4 5" key="1">
    <citation type="submission" date="2020-01" db="EMBL/GenBank/DDBJ databases">
        <title>Leptobacterium flavescens.</title>
        <authorList>
            <person name="Wang G."/>
        </authorList>
    </citation>
    <scope>NUCLEOTIDE SEQUENCE [LARGE SCALE GENOMIC DNA]</scope>
    <source>
        <strain evidence="4 5">KCTC 22160</strain>
    </source>
</reference>
<dbReference type="PROSITE" id="PS50005">
    <property type="entry name" value="TPR"/>
    <property type="match status" value="1"/>
</dbReference>
<protein>
    <submittedName>
        <fullName evidence="4">Uncharacterized protein</fullName>
    </submittedName>
</protein>
<evidence type="ECO:0000313" key="4">
    <source>
        <dbReference type="EMBL" id="NER14775.1"/>
    </source>
</evidence>
<dbReference type="SUPFAM" id="SSF53474">
    <property type="entry name" value="alpha/beta-Hydrolases"/>
    <property type="match status" value="1"/>
</dbReference>
<dbReference type="Proteomes" id="UP000468581">
    <property type="component" value="Unassembled WGS sequence"/>
</dbReference>
<dbReference type="PANTHER" id="PTHR40841:SF2">
    <property type="entry name" value="SIDEROPHORE-DEGRADING ESTERASE (EUROFUNG)"/>
    <property type="match status" value="1"/>
</dbReference>
<evidence type="ECO:0000256" key="2">
    <source>
        <dbReference type="ARBA" id="ARBA00022801"/>
    </source>
</evidence>
<dbReference type="InterPro" id="IPR019734">
    <property type="entry name" value="TPR_rpt"/>
</dbReference>
<dbReference type="InterPro" id="IPR011990">
    <property type="entry name" value="TPR-like_helical_dom_sf"/>
</dbReference>
<dbReference type="AlphaFoldDB" id="A0A6P0UNM7"/>
<dbReference type="SMART" id="SM00028">
    <property type="entry name" value="TPR"/>
    <property type="match status" value="1"/>
</dbReference>
<organism evidence="4 5">
    <name type="scientific">Leptobacterium flavescens</name>
    <dbReference type="NCBI Taxonomy" id="472055"/>
    <lineage>
        <taxon>Bacteria</taxon>
        <taxon>Pseudomonadati</taxon>
        <taxon>Bacteroidota</taxon>
        <taxon>Flavobacteriia</taxon>
        <taxon>Flavobacteriales</taxon>
        <taxon>Flavobacteriaceae</taxon>
        <taxon>Leptobacterium</taxon>
    </lineage>
</organism>
<gene>
    <name evidence="4" type="ORF">GWK08_15060</name>
</gene>
<accession>A0A6P0UNM7</accession>
<name>A0A6P0UNM7_9FLAO</name>
<dbReference type="GO" id="GO:0016788">
    <property type="term" value="F:hydrolase activity, acting on ester bonds"/>
    <property type="evidence" value="ECO:0007669"/>
    <property type="project" value="TreeGrafter"/>
</dbReference>
<dbReference type="InterPro" id="IPR052558">
    <property type="entry name" value="Siderophore_Hydrolase_D"/>
</dbReference>
<dbReference type="InterPro" id="IPR029058">
    <property type="entry name" value="AB_hydrolase_fold"/>
</dbReference>
<dbReference type="SUPFAM" id="SSF48452">
    <property type="entry name" value="TPR-like"/>
    <property type="match status" value="1"/>
</dbReference>
<feature type="repeat" description="TPR" evidence="3">
    <location>
        <begin position="349"/>
        <end position="382"/>
    </location>
</feature>
<dbReference type="Pfam" id="PF00756">
    <property type="entry name" value="Esterase"/>
    <property type="match status" value="1"/>
</dbReference>
<evidence type="ECO:0000256" key="1">
    <source>
        <dbReference type="ARBA" id="ARBA00005622"/>
    </source>
</evidence>
<proteinExistence type="inferred from homology"/>
<comment type="caution">
    <text evidence="4">The sequence shown here is derived from an EMBL/GenBank/DDBJ whole genome shotgun (WGS) entry which is preliminary data.</text>
</comment>
<dbReference type="EMBL" id="JAABOO010000003">
    <property type="protein sequence ID" value="NER14775.1"/>
    <property type="molecule type" value="Genomic_DNA"/>
</dbReference>
<dbReference type="PANTHER" id="PTHR40841">
    <property type="entry name" value="SIDEROPHORE TRIACETYLFUSARININE C ESTERASE"/>
    <property type="match status" value="1"/>
</dbReference>
<evidence type="ECO:0000256" key="3">
    <source>
        <dbReference type="PROSITE-ProRule" id="PRU00339"/>
    </source>
</evidence>
<sequence>MKIAHKSRWIATISLILYTITGLSQSSEQIVIGTQHSIQSEILNEERTYMVKLPEGYESRKQKYPVMLVLDGEENFLTYSGIVKEMNDSWQIPEMIIVAIKNIDRTRDYTPTHSMTGLNGAQMGFLRTSGGGRTFLHFIEQELMPKINTIYRTSNFKILAGHSFGGLVAGMTYLSDKTGFDAFIAMDPSFWWDDQLITKQIDQIDFSSVKDRIFYFSSADKYENYEGAYHIYENNINSHLSFLAKLKQKGVSTSNLKLQFFEDETHGSVELLSLYYGLKFIFKDYLLKDFNRKSIGEITQHYKTVYKGQFAPPEWAVNRLGYNLLQLENGKEKAIRLFELNLANYPGSFQALRNLAEAYRQTGENTKALEMYKKAVALNPAFKAGREAIKALRKLKE</sequence>
<dbReference type="Gene3D" id="1.25.40.10">
    <property type="entry name" value="Tetratricopeptide repeat domain"/>
    <property type="match status" value="1"/>
</dbReference>
<dbReference type="RefSeq" id="WP_163608055.1">
    <property type="nucleotide sequence ID" value="NZ_JAABOO010000003.1"/>
</dbReference>
<keyword evidence="3" id="KW-0802">TPR repeat</keyword>
<dbReference type="InterPro" id="IPR000801">
    <property type="entry name" value="Esterase-like"/>
</dbReference>
<dbReference type="Gene3D" id="3.40.50.1820">
    <property type="entry name" value="alpha/beta hydrolase"/>
    <property type="match status" value="1"/>
</dbReference>